<dbReference type="EMBL" id="JBHUHY010000003">
    <property type="protein sequence ID" value="MFD2186196.1"/>
    <property type="molecule type" value="Genomic_DNA"/>
</dbReference>
<keyword evidence="2" id="KW-1185">Reference proteome</keyword>
<proteinExistence type="predicted"/>
<name>A0ABW5AU03_9FLAO</name>
<protein>
    <submittedName>
        <fullName evidence="1">Uncharacterized protein</fullName>
    </submittedName>
</protein>
<reference evidence="2" key="1">
    <citation type="journal article" date="2019" name="Int. J. Syst. Evol. Microbiol.">
        <title>The Global Catalogue of Microorganisms (GCM) 10K type strain sequencing project: providing services to taxonomists for standard genome sequencing and annotation.</title>
        <authorList>
            <consortium name="The Broad Institute Genomics Platform"/>
            <consortium name="The Broad Institute Genome Sequencing Center for Infectious Disease"/>
            <person name="Wu L."/>
            <person name="Ma J."/>
        </authorList>
    </citation>
    <scope>NUCLEOTIDE SEQUENCE [LARGE SCALE GENOMIC DNA]</scope>
    <source>
        <strain evidence="2">DT92</strain>
    </source>
</reference>
<accession>A0ABW5AU03</accession>
<evidence type="ECO:0000313" key="1">
    <source>
        <dbReference type="EMBL" id="MFD2186196.1"/>
    </source>
</evidence>
<comment type="caution">
    <text evidence="1">The sequence shown here is derived from an EMBL/GenBank/DDBJ whole genome shotgun (WGS) entry which is preliminary data.</text>
</comment>
<evidence type="ECO:0000313" key="2">
    <source>
        <dbReference type="Proteomes" id="UP001597344"/>
    </source>
</evidence>
<sequence>MKNTSSIQIKEPYFQKWTSQDNNGFTIYIPTEDTSRVSFKYAYFKQKRITLTKEEGKSLYTGSYVYPKKATDLIMSSDPKEEFQNTVPVGIERIPFRLKDNECVIVYTKDGKEGHFKIENVPEKKEL</sequence>
<gene>
    <name evidence="1" type="ORF">ACFSJT_05290</name>
</gene>
<organism evidence="1 2">
    <name type="scientific">Aquimarina celericrescens</name>
    <dbReference type="NCBI Taxonomy" id="1964542"/>
    <lineage>
        <taxon>Bacteria</taxon>
        <taxon>Pseudomonadati</taxon>
        <taxon>Bacteroidota</taxon>
        <taxon>Flavobacteriia</taxon>
        <taxon>Flavobacteriales</taxon>
        <taxon>Flavobacteriaceae</taxon>
        <taxon>Aquimarina</taxon>
    </lineage>
</organism>
<dbReference type="Proteomes" id="UP001597344">
    <property type="component" value="Unassembled WGS sequence"/>
</dbReference>
<dbReference type="RefSeq" id="WP_378319176.1">
    <property type="nucleotide sequence ID" value="NZ_JBHUHY010000003.1"/>
</dbReference>